<evidence type="ECO:0000256" key="1">
    <source>
        <dbReference type="SAM" id="MobiDB-lite"/>
    </source>
</evidence>
<dbReference type="KEGG" id="gtt:GUITHDRAFT_118748"/>
<feature type="region of interest" description="Disordered" evidence="1">
    <location>
        <begin position="58"/>
        <end position="135"/>
    </location>
</feature>
<keyword evidence="4" id="KW-1185">Reference proteome</keyword>
<feature type="compositionally biased region" description="Basic and acidic residues" evidence="1">
    <location>
        <begin position="156"/>
        <end position="175"/>
    </location>
</feature>
<dbReference type="HOGENOM" id="CLU_1139822_0_0_1"/>
<feature type="compositionally biased region" description="Polar residues" evidence="1">
    <location>
        <begin position="87"/>
        <end position="97"/>
    </location>
</feature>
<dbReference type="AlphaFoldDB" id="L1IGY6"/>
<gene>
    <name evidence="2" type="ORF">GUITHDRAFT_118748</name>
</gene>
<proteinExistence type="predicted"/>
<organism evidence="2">
    <name type="scientific">Guillardia theta (strain CCMP2712)</name>
    <name type="common">Cryptophyte</name>
    <dbReference type="NCBI Taxonomy" id="905079"/>
    <lineage>
        <taxon>Eukaryota</taxon>
        <taxon>Cryptophyceae</taxon>
        <taxon>Pyrenomonadales</taxon>
        <taxon>Geminigeraceae</taxon>
        <taxon>Guillardia</taxon>
    </lineage>
</organism>
<sequence>MFGFQDSSSNSTARSDMGKQGVVGEEMGVYLQGAVSSLFENVSGAFSPILQSNYSKKIKSKKEHVHQQETGSPEELSSHRKLKSASLEASEQQDAPSPTSPIGRYKSALKSPMTSSPLNRSNLRSPLDKKPDSKIRSVKIRFIEEETQHSPIACAKTDKSAPAESTAPKDHKDHFVIQSSKQKNRKTKKDAMIAASLTIEEEHPPAEADEKLMRLNLNVQLTQEAKEAAQFHVNQDAFDEESVA</sequence>
<reference evidence="3" key="3">
    <citation type="submission" date="2015-06" db="UniProtKB">
        <authorList>
            <consortium name="EnsemblProtists"/>
        </authorList>
    </citation>
    <scope>IDENTIFICATION</scope>
</reference>
<accession>L1IGY6</accession>
<protein>
    <submittedName>
        <fullName evidence="2 3">Uncharacterized protein</fullName>
    </submittedName>
</protein>
<evidence type="ECO:0000313" key="4">
    <source>
        <dbReference type="Proteomes" id="UP000011087"/>
    </source>
</evidence>
<dbReference type="GeneID" id="17291827"/>
<feature type="region of interest" description="Disordered" evidence="1">
    <location>
        <begin position="151"/>
        <end position="189"/>
    </location>
</feature>
<reference evidence="4" key="2">
    <citation type="submission" date="2012-11" db="EMBL/GenBank/DDBJ databases">
        <authorList>
            <person name="Kuo A."/>
            <person name="Curtis B.A."/>
            <person name="Tanifuji G."/>
            <person name="Burki F."/>
            <person name="Gruber A."/>
            <person name="Irimia M."/>
            <person name="Maruyama S."/>
            <person name="Arias M.C."/>
            <person name="Ball S.G."/>
            <person name="Gile G.H."/>
            <person name="Hirakawa Y."/>
            <person name="Hopkins J.F."/>
            <person name="Rensing S.A."/>
            <person name="Schmutz J."/>
            <person name="Symeonidi A."/>
            <person name="Elias M."/>
            <person name="Eveleigh R.J."/>
            <person name="Herman E.K."/>
            <person name="Klute M.J."/>
            <person name="Nakayama T."/>
            <person name="Obornik M."/>
            <person name="Reyes-Prieto A."/>
            <person name="Armbrust E.V."/>
            <person name="Aves S.J."/>
            <person name="Beiko R.G."/>
            <person name="Coutinho P."/>
            <person name="Dacks J.B."/>
            <person name="Durnford D.G."/>
            <person name="Fast N.M."/>
            <person name="Green B.R."/>
            <person name="Grisdale C."/>
            <person name="Hempe F."/>
            <person name="Henrissat B."/>
            <person name="Hoppner M.P."/>
            <person name="Ishida K.-I."/>
            <person name="Kim E."/>
            <person name="Koreny L."/>
            <person name="Kroth P.G."/>
            <person name="Liu Y."/>
            <person name="Malik S.-B."/>
            <person name="Maier U.G."/>
            <person name="McRose D."/>
            <person name="Mock T."/>
            <person name="Neilson J.A."/>
            <person name="Onodera N.T."/>
            <person name="Poole A.M."/>
            <person name="Pritham E.J."/>
            <person name="Richards T.A."/>
            <person name="Rocap G."/>
            <person name="Roy S.W."/>
            <person name="Sarai C."/>
            <person name="Schaack S."/>
            <person name="Shirato S."/>
            <person name="Slamovits C.H."/>
            <person name="Spencer D.F."/>
            <person name="Suzuki S."/>
            <person name="Worden A.Z."/>
            <person name="Zauner S."/>
            <person name="Barry K."/>
            <person name="Bell C."/>
            <person name="Bharti A.K."/>
            <person name="Crow J.A."/>
            <person name="Grimwood J."/>
            <person name="Kramer R."/>
            <person name="Lindquist E."/>
            <person name="Lucas S."/>
            <person name="Salamov A."/>
            <person name="McFadden G.I."/>
            <person name="Lane C.E."/>
            <person name="Keeling P.J."/>
            <person name="Gray M.W."/>
            <person name="Grigoriev I.V."/>
            <person name="Archibald J.M."/>
        </authorList>
    </citation>
    <scope>NUCLEOTIDE SEQUENCE</scope>
    <source>
        <strain evidence="4">CCMP2712</strain>
    </source>
</reference>
<dbReference type="Proteomes" id="UP000011087">
    <property type="component" value="Unassembled WGS sequence"/>
</dbReference>
<reference evidence="2 4" key="1">
    <citation type="journal article" date="2012" name="Nature">
        <title>Algal genomes reveal evolutionary mosaicism and the fate of nucleomorphs.</title>
        <authorList>
            <consortium name="DOE Joint Genome Institute"/>
            <person name="Curtis B.A."/>
            <person name="Tanifuji G."/>
            <person name="Burki F."/>
            <person name="Gruber A."/>
            <person name="Irimia M."/>
            <person name="Maruyama S."/>
            <person name="Arias M.C."/>
            <person name="Ball S.G."/>
            <person name="Gile G.H."/>
            <person name="Hirakawa Y."/>
            <person name="Hopkins J.F."/>
            <person name="Kuo A."/>
            <person name="Rensing S.A."/>
            <person name="Schmutz J."/>
            <person name="Symeonidi A."/>
            <person name="Elias M."/>
            <person name="Eveleigh R.J."/>
            <person name="Herman E.K."/>
            <person name="Klute M.J."/>
            <person name="Nakayama T."/>
            <person name="Obornik M."/>
            <person name="Reyes-Prieto A."/>
            <person name="Armbrust E.V."/>
            <person name="Aves S.J."/>
            <person name="Beiko R.G."/>
            <person name="Coutinho P."/>
            <person name="Dacks J.B."/>
            <person name="Durnford D.G."/>
            <person name="Fast N.M."/>
            <person name="Green B.R."/>
            <person name="Grisdale C.J."/>
            <person name="Hempel F."/>
            <person name="Henrissat B."/>
            <person name="Hoppner M.P."/>
            <person name="Ishida K."/>
            <person name="Kim E."/>
            <person name="Koreny L."/>
            <person name="Kroth P.G."/>
            <person name="Liu Y."/>
            <person name="Malik S.B."/>
            <person name="Maier U.G."/>
            <person name="McRose D."/>
            <person name="Mock T."/>
            <person name="Neilson J.A."/>
            <person name="Onodera N.T."/>
            <person name="Poole A.M."/>
            <person name="Pritham E.J."/>
            <person name="Richards T.A."/>
            <person name="Rocap G."/>
            <person name="Roy S.W."/>
            <person name="Sarai C."/>
            <person name="Schaack S."/>
            <person name="Shirato S."/>
            <person name="Slamovits C.H."/>
            <person name="Spencer D.F."/>
            <person name="Suzuki S."/>
            <person name="Worden A.Z."/>
            <person name="Zauner S."/>
            <person name="Barry K."/>
            <person name="Bell C."/>
            <person name="Bharti A.K."/>
            <person name="Crow J.A."/>
            <person name="Grimwood J."/>
            <person name="Kramer R."/>
            <person name="Lindquist E."/>
            <person name="Lucas S."/>
            <person name="Salamov A."/>
            <person name="McFadden G.I."/>
            <person name="Lane C.E."/>
            <person name="Keeling P.J."/>
            <person name="Gray M.W."/>
            <person name="Grigoriev I.V."/>
            <person name="Archibald J.M."/>
        </authorList>
    </citation>
    <scope>NUCLEOTIDE SEQUENCE</scope>
    <source>
        <strain evidence="2 4">CCMP2712</strain>
    </source>
</reference>
<name>L1IGY6_GUITC</name>
<feature type="compositionally biased region" description="Basic and acidic residues" evidence="1">
    <location>
        <begin position="126"/>
        <end position="135"/>
    </location>
</feature>
<feature type="compositionally biased region" description="Polar residues" evidence="1">
    <location>
        <begin position="112"/>
        <end position="124"/>
    </location>
</feature>
<evidence type="ECO:0000313" key="3">
    <source>
        <dbReference type="EnsemblProtists" id="EKX35095"/>
    </source>
</evidence>
<feature type="compositionally biased region" description="Polar residues" evidence="1">
    <location>
        <begin position="1"/>
        <end position="14"/>
    </location>
</feature>
<dbReference type="EMBL" id="JH993097">
    <property type="protein sequence ID" value="EKX35095.1"/>
    <property type="molecule type" value="Genomic_DNA"/>
</dbReference>
<evidence type="ECO:0000313" key="2">
    <source>
        <dbReference type="EMBL" id="EKX35095.1"/>
    </source>
</evidence>
<dbReference type="RefSeq" id="XP_005822075.1">
    <property type="nucleotide sequence ID" value="XM_005822018.1"/>
</dbReference>
<feature type="region of interest" description="Disordered" evidence="1">
    <location>
        <begin position="1"/>
        <end position="21"/>
    </location>
</feature>
<dbReference type="EnsemblProtists" id="EKX35095">
    <property type="protein sequence ID" value="EKX35095"/>
    <property type="gene ID" value="GUITHDRAFT_118748"/>
</dbReference>
<dbReference type="PaxDb" id="55529-EKX35095"/>